<evidence type="ECO:0000313" key="6">
    <source>
        <dbReference type="EMBL" id="MFD0923675.1"/>
    </source>
</evidence>
<dbReference type="InterPro" id="IPR000043">
    <property type="entry name" value="Adenosylhomocysteinase-like"/>
</dbReference>
<evidence type="ECO:0000256" key="4">
    <source>
        <dbReference type="ARBA" id="ARBA00023027"/>
    </source>
</evidence>
<keyword evidence="7" id="KW-1185">Reference proteome</keyword>
<dbReference type="Proteomes" id="UP001597018">
    <property type="component" value="Unassembled WGS sequence"/>
</dbReference>
<dbReference type="SMART" id="SM00997">
    <property type="entry name" value="AdoHcyase_NAD"/>
    <property type="match status" value="1"/>
</dbReference>
<gene>
    <name evidence="6" type="ORF">ACFQ16_28355</name>
</gene>
<evidence type="ECO:0000256" key="3">
    <source>
        <dbReference type="ARBA" id="ARBA00022563"/>
    </source>
</evidence>
<dbReference type="PANTHER" id="PTHR23420">
    <property type="entry name" value="ADENOSYLHOMOCYSTEINASE"/>
    <property type="match status" value="1"/>
</dbReference>
<dbReference type="SUPFAM" id="SSF52283">
    <property type="entry name" value="Formate/glycerate dehydrogenase catalytic domain-like"/>
    <property type="match status" value="1"/>
</dbReference>
<dbReference type="Pfam" id="PF00670">
    <property type="entry name" value="AdoHcyase_NAD"/>
    <property type="match status" value="1"/>
</dbReference>
<dbReference type="RefSeq" id="WP_263253184.1">
    <property type="nucleotide sequence ID" value="NZ_BAABLT010000039.1"/>
</dbReference>
<evidence type="ECO:0000256" key="1">
    <source>
        <dbReference type="ARBA" id="ARBA00001911"/>
    </source>
</evidence>
<evidence type="ECO:0000259" key="5">
    <source>
        <dbReference type="SMART" id="SM00997"/>
    </source>
</evidence>
<dbReference type="PANTHER" id="PTHR23420:SF0">
    <property type="entry name" value="ADENOSYLHOMOCYSTEINASE"/>
    <property type="match status" value="1"/>
</dbReference>
<protein>
    <recommendedName>
        <fullName evidence="5">S-adenosyl-L-homocysteine hydrolase NAD binding domain-containing protein</fullName>
    </recommendedName>
</protein>
<keyword evidence="3" id="KW-0554">One-carbon metabolism</keyword>
<accession>A0ABW3G3N1</accession>
<dbReference type="Gene3D" id="3.40.50.1480">
    <property type="entry name" value="Adenosylhomocysteinase-like"/>
    <property type="match status" value="1"/>
</dbReference>
<proteinExistence type="inferred from homology"/>
<comment type="cofactor">
    <cofactor evidence="1">
        <name>NAD(+)</name>
        <dbReference type="ChEBI" id="CHEBI:57540"/>
    </cofactor>
</comment>
<evidence type="ECO:0000256" key="2">
    <source>
        <dbReference type="ARBA" id="ARBA00007122"/>
    </source>
</evidence>
<dbReference type="SUPFAM" id="SSF51735">
    <property type="entry name" value="NAD(P)-binding Rossmann-fold domains"/>
    <property type="match status" value="1"/>
</dbReference>
<feature type="domain" description="S-adenosyl-L-homocysteine hydrolase NAD binding" evidence="5">
    <location>
        <begin position="274"/>
        <end position="429"/>
    </location>
</feature>
<comment type="caution">
    <text evidence="6">The sequence shown here is derived from an EMBL/GenBank/DDBJ whole genome shotgun (WGS) entry which is preliminary data.</text>
</comment>
<dbReference type="InterPro" id="IPR042172">
    <property type="entry name" value="Adenosylhomocyst_ase-like_sf"/>
</dbReference>
<evidence type="ECO:0000313" key="7">
    <source>
        <dbReference type="Proteomes" id="UP001597018"/>
    </source>
</evidence>
<reference evidence="7" key="1">
    <citation type="journal article" date="2019" name="Int. J. Syst. Evol. Microbiol.">
        <title>The Global Catalogue of Microorganisms (GCM) 10K type strain sequencing project: providing services to taxonomists for standard genome sequencing and annotation.</title>
        <authorList>
            <consortium name="The Broad Institute Genomics Platform"/>
            <consortium name="The Broad Institute Genome Sequencing Center for Infectious Disease"/>
            <person name="Wu L."/>
            <person name="Ma J."/>
        </authorList>
    </citation>
    <scope>NUCLEOTIDE SEQUENCE [LARGE SCALE GENOMIC DNA]</scope>
    <source>
        <strain evidence="7">CCUG 56401</strain>
    </source>
</reference>
<name>A0ABW3G3N1_9PSEU</name>
<comment type="similarity">
    <text evidence="2">Belongs to the adenosylhomocysteinase family.</text>
</comment>
<sequence>MTRVQTTPDELDASVGAVFANLRELALDDGYPRFTALSAGAHLVDLGGAATAVLTIAPAARSREHPADSHLVGLTITDRGRLSDRQVDDVYACVEALPFTAHEIRRLAPQLPLTRGLAADVDGRPLRGLALFVVAHLVTDLVVQLETLVELGADPRRITVVKKEYAYRHRRRVESHLRARGVAVFDTAHVADALVDHCRRAAGGCLALDDGGYVLPTLLREHPELVPRFRGVVEQTMSGIFRLEPFDDLPLPVFPVAQSEVKRTIEPRWVADRAVRTIVDLLAEEKLEGQPALVVGYGRIGEQIADVLRDRRMRVAVHDDDALRLLAAHERGYATSGDLPSLLRAHRPRLVVGGTGRTSLGSVHFGLLPPGCQLASVSSRDTEFDLTALRELALRVEPVADIGTRYHLPRGPVTVLADGYPVNFHRSDSMSNRCSDLTVAAVTCGACVLARPDHGLADGVDLDRANAALAAAGLVERYYELYRARVDDPLPDQARWDTGFGRTA</sequence>
<dbReference type="SMART" id="SM00996">
    <property type="entry name" value="AdoHcyase"/>
    <property type="match status" value="1"/>
</dbReference>
<dbReference type="EMBL" id="JBHTIW010000039">
    <property type="protein sequence ID" value="MFD0923675.1"/>
    <property type="molecule type" value="Genomic_DNA"/>
</dbReference>
<dbReference type="InterPro" id="IPR015878">
    <property type="entry name" value="Ado_hCys_hydrolase_NAD-bd"/>
</dbReference>
<organism evidence="6 7">
    <name type="scientific">Saccharopolyspora rosea</name>
    <dbReference type="NCBI Taxonomy" id="524884"/>
    <lineage>
        <taxon>Bacteria</taxon>
        <taxon>Bacillati</taxon>
        <taxon>Actinomycetota</taxon>
        <taxon>Actinomycetes</taxon>
        <taxon>Pseudonocardiales</taxon>
        <taxon>Pseudonocardiaceae</taxon>
        <taxon>Saccharopolyspora</taxon>
    </lineage>
</organism>
<dbReference type="InterPro" id="IPR036291">
    <property type="entry name" value="NAD(P)-bd_dom_sf"/>
</dbReference>
<keyword evidence="4" id="KW-0520">NAD</keyword>
<dbReference type="Gene3D" id="3.40.50.720">
    <property type="entry name" value="NAD(P)-binding Rossmann-like Domain"/>
    <property type="match status" value="1"/>
</dbReference>